<gene>
    <name evidence="2" type="ORF">NDU88_002239</name>
</gene>
<dbReference type="AlphaFoldDB" id="A0AAV7VDZ1"/>
<dbReference type="Proteomes" id="UP001066276">
    <property type="component" value="Chromosome 2_1"/>
</dbReference>
<feature type="region of interest" description="Disordered" evidence="1">
    <location>
        <begin position="1"/>
        <end position="130"/>
    </location>
</feature>
<feature type="region of interest" description="Disordered" evidence="1">
    <location>
        <begin position="145"/>
        <end position="167"/>
    </location>
</feature>
<keyword evidence="3" id="KW-1185">Reference proteome</keyword>
<sequence>MCLWPVPPPTRLTPRPDPSGLRAQSAGALGPARVQRPARAAAMCSPHFSNTRPGGCAADPAAPVPDAPREVGTRAAAPDKGESAIRGRRVPPAGEKKPRSTSACTTSLPLPTEPPQAPPRTKHSTRTRAAAQPAAKELYESGAKTISCDPTSGRRPPLTNQRRPWGGGTSAVLPSLIVSHGGGAAHRTQRYCPGLRVCALSPLPLKSGYAFCATCASLGVPCGAFYPCLLCALRPTRSLPNVVC</sequence>
<accession>A0AAV7VDZ1</accession>
<evidence type="ECO:0000256" key="1">
    <source>
        <dbReference type="SAM" id="MobiDB-lite"/>
    </source>
</evidence>
<name>A0AAV7VDZ1_PLEWA</name>
<evidence type="ECO:0000313" key="3">
    <source>
        <dbReference type="Proteomes" id="UP001066276"/>
    </source>
</evidence>
<dbReference type="EMBL" id="JANPWB010000003">
    <property type="protein sequence ID" value="KAJ1198398.1"/>
    <property type="molecule type" value="Genomic_DNA"/>
</dbReference>
<proteinExistence type="predicted"/>
<evidence type="ECO:0000313" key="2">
    <source>
        <dbReference type="EMBL" id="KAJ1198398.1"/>
    </source>
</evidence>
<reference evidence="2" key="1">
    <citation type="journal article" date="2022" name="bioRxiv">
        <title>Sequencing and chromosome-scale assembly of the giantPleurodeles waltlgenome.</title>
        <authorList>
            <person name="Brown T."/>
            <person name="Elewa A."/>
            <person name="Iarovenko S."/>
            <person name="Subramanian E."/>
            <person name="Araus A.J."/>
            <person name="Petzold A."/>
            <person name="Susuki M."/>
            <person name="Suzuki K.-i.T."/>
            <person name="Hayashi T."/>
            <person name="Toyoda A."/>
            <person name="Oliveira C."/>
            <person name="Osipova E."/>
            <person name="Leigh N.D."/>
            <person name="Simon A."/>
            <person name="Yun M.H."/>
        </authorList>
    </citation>
    <scope>NUCLEOTIDE SEQUENCE</scope>
    <source>
        <strain evidence="2">20211129_DDA</strain>
        <tissue evidence="2">Liver</tissue>
    </source>
</reference>
<feature type="compositionally biased region" description="Pro residues" evidence="1">
    <location>
        <begin position="1"/>
        <end position="17"/>
    </location>
</feature>
<feature type="compositionally biased region" description="Basic and acidic residues" evidence="1">
    <location>
        <begin position="67"/>
        <end position="85"/>
    </location>
</feature>
<protein>
    <submittedName>
        <fullName evidence="2">Uncharacterized protein</fullName>
    </submittedName>
</protein>
<feature type="compositionally biased region" description="Low complexity" evidence="1">
    <location>
        <begin position="31"/>
        <end position="42"/>
    </location>
</feature>
<organism evidence="2 3">
    <name type="scientific">Pleurodeles waltl</name>
    <name type="common">Iberian ribbed newt</name>
    <dbReference type="NCBI Taxonomy" id="8319"/>
    <lineage>
        <taxon>Eukaryota</taxon>
        <taxon>Metazoa</taxon>
        <taxon>Chordata</taxon>
        <taxon>Craniata</taxon>
        <taxon>Vertebrata</taxon>
        <taxon>Euteleostomi</taxon>
        <taxon>Amphibia</taxon>
        <taxon>Batrachia</taxon>
        <taxon>Caudata</taxon>
        <taxon>Salamandroidea</taxon>
        <taxon>Salamandridae</taxon>
        <taxon>Pleurodelinae</taxon>
        <taxon>Pleurodeles</taxon>
    </lineage>
</organism>
<comment type="caution">
    <text evidence="2">The sequence shown here is derived from an EMBL/GenBank/DDBJ whole genome shotgun (WGS) entry which is preliminary data.</text>
</comment>